<evidence type="ECO:0000256" key="1">
    <source>
        <dbReference type="SAM" id="MobiDB-lite"/>
    </source>
</evidence>
<sequence length="128" mass="14508">MSDMEDSSRTTFEEDFFKFTSESKELFLNNVTFQLGQFVKNGFLKLLFDKAKLLVDMFGNDMGAANDELFSSTNDKQVANQSTKAKPDVKTSAQKSQKGKKSSRPGVNYIVIRYKEVEGELMLWGKPI</sequence>
<dbReference type="EMBL" id="KI280334">
    <property type="protein sequence ID" value="ESA17279.1"/>
    <property type="molecule type" value="Genomic_DNA"/>
</dbReference>
<accession>U9UA41</accession>
<proteinExistence type="predicted"/>
<organism evidence="2">
    <name type="scientific">Rhizophagus irregularis (strain DAOM 181602 / DAOM 197198 / MUCL 43194)</name>
    <name type="common">Arbuscular mycorrhizal fungus</name>
    <name type="synonym">Glomus intraradices</name>
    <dbReference type="NCBI Taxonomy" id="747089"/>
    <lineage>
        <taxon>Eukaryota</taxon>
        <taxon>Fungi</taxon>
        <taxon>Fungi incertae sedis</taxon>
        <taxon>Mucoromycota</taxon>
        <taxon>Glomeromycotina</taxon>
        <taxon>Glomeromycetes</taxon>
        <taxon>Glomerales</taxon>
        <taxon>Glomeraceae</taxon>
        <taxon>Rhizophagus</taxon>
    </lineage>
</organism>
<protein>
    <submittedName>
        <fullName evidence="2">Uncharacterized protein</fullName>
    </submittedName>
</protein>
<reference evidence="2" key="1">
    <citation type="submission" date="2013-07" db="EMBL/GenBank/DDBJ databases">
        <title>The genome of an arbuscular mycorrhizal fungus provides insights into the evolution of the oldest plant symbiosis.</title>
        <authorList>
            <consortium name="DOE Joint Genome Institute"/>
            <person name="Tisserant E."/>
            <person name="Malbreil M."/>
            <person name="Kuo A."/>
            <person name="Kohler A."/>
            <person name="Symeonidi A."/>
            <person name="Balestrini R."/>
            <person name="Charron P."/>
            <person name="Duensing N."/>
            <person name="Frei-dit-Frey N."/>
            <person name="Gianinazzi-Pearson V."/>
            <person name="Gilbert B."/>
            <person name="Handa Y."/>
            <person name="Hijri M."/>
            <person name="Kaul R."/>
            <person name="Kawaguchi M."/>
            <person name="Krajinski F."/>
            <person name="Lammers P."/>
            <person name="Lapierre D."/>
            <person name="Masclaux F.G."/>
            <person name="Murat C."/>
            <person name="Morin E."/>
            <person name="Ndikumana S."/>
            <person name="Pagni M."/>
            <person name="Petitpierre D."/>
            <person name="Requena N."/>
            <person name="Rosikiewicz P."/>
            <person name="Riley R."/>
            <person name="Saito K."/>
            <person name="San Clemente H."/>
            <person name="Shapiro H."/>
            <person name="van Tuinen D."/>
            <person name="Becard G."/>
            <person name="Bonfante P."/>
            <person name="Paszkowski U."/>
            <person name="Shachar-Hill Y."/>
            <person name="Young J.P."/>
            <person name="Sanders I.R."/>
            <person name="Henrissat B."/>
            <person name="Rensing S.A."/>
            <person name="Grigoriev I.V."/>
            <person name="Corradi N."/>
            <person name="Roux C."/>
            <person name="Martin F."/>
        </authorList>
    </citation>
    <scope>NUCLEOTIDE SEQUENCE</scope>
    <source>
        <strain evidence="2">DAOM 197198</strain>
    </source>
</reference>
<name>U9UA41_RHIID</name>
<gene>
    <name evidence="2" type="ORF">GLOINDRAFT_21959</name>
</gene>
<evidence type="ECO:0000313" key="2">
    <source>
        <dbReference type="EMBL" id="ESA17279.1"/>
    </source>
</evidence>
<feature type="compositionally biased region" description="Polar residues" evidence="1">
    <location>
        <begin position="73"/>
        <end position="84"/>
    </location>
</feature>
<dbReference type="AlphaFoldDB" id="U9UA41"/>
<dbReference type="HOGENOM" id="CLU_1960725_0_0_1"/>
<feature type="region of interest" description="Disordered" evidence="1">
    <location>
        <begin position="73"/>
        <end position="104"/>
    </location>
</feature>